<dbReference type="InterPro" id="IPR014347">
    <property type="entry name" value="Tautomerase/MIF_sf"/>
</dbReference>
<dbReference type="GO" id="GO:0016853">
    <property type="term" value="F:isomerase activity"/>
    <property type="evidence" value="ECO:0007669"/>
    <property type="project" value="UniProtKB-KW"/>
</dbReference>
<dbReference type="InterPro" id="IPR037479">
    <property type="entry name" value="Tauto_MSAD"/>
</dbReference>
<proteinExistence type="predicted"/>
<name>A0ABX2W5A3_9ENTR</name>
<evidence type="ECO:0000313" key="1">
    <source>
        <dbReference type="EMBL" id="OAT25959.1"/>
    </source>
</evidence>
<dbReference type="Gene3D" id="3.30.429.10">
    <property type="entry name" value="Macrophage Migration Inhibitory Factor"/>
    <property type="match status" value="1"/>
</dbReference>
<dbReference type="SUPFAM" id="SSF55331">
    <property type="entry name" value="Tautomerase/MIF"/>
    <property type="match status" value="1"/>
</dbReference>
<comment type="caution">
    <text evidence="1">The sequence shown here is derived from an EMBL/GenBank/DDBJ whole genome shotgun (WGS) entry which is preliminary data.</text>
</comment>
<dbReference type="EC" id="5.3.2.-" evidence="1"/>
<dbReference type="Pfam" id="PF14552">
    <property type="entry name" value="Tautomerase_2"/>
    <property type="match status" value="1"/>
</dbReference>
<sequence length="102" mass="11496">MLKAFDVPERDRYQVVNEHKASHLIAEDTGLGIVRTRNIVIVSVVSRPRTEQSKKTFYHELCRELQEHCGIAPSDVMVSITINSDADWSFGHGVAQFLTGEL</sequence>
<reference evidence="1 2" key="1">
    <citation type="submission" date="2016-04" db="EMBL/GenBank/DDBJ databases">
        <title>ATOL: Assembling a taxonomically balanced genome-scale reconstruction of the evolutionary history of the Enterobacteriaceae.</title>
        <authorList>
            <person name="Plunkett G.III."/>
            <person name="Neeno-Eckwall E.C."/>
            <person name="Glasner J.D."/>
            <person name="Perna N.T."/>
        </authorList>
    </citation>
    <scope>NUCLEOTIDE SEQUENCE [LARGE SCALE GENOMIC DNA]</scope>
    <source>
        <strain evidence="1 2">ATCC 51602</strain>
    </source>
</reference>
<accession>A0ABX2W5A3</accession>
<gene>
    <name evidence="1" type="ORF">M976_03251</name>
</gene>
<organism evidence="1 2">
    <name type="scientific">Buttiauxella ferragutiae ATCC 51602</name>
    <dbReference type="NCBI Taxonomy" id="1354252"/>
    <lineage>
        <taxon>Bacteria</taxon>
        <taxon>Pseudomonadati</taxon>
        <taxon>Pseudomonadota</taxon>
        <taxon>Gammaproteobacteria</taxon>
        <taxon>Enterobacterales</taxon>
        <taxon>Enterobacteriaceae</taxon>
        <taxon>Buttiauxella</taxon>
    </lineage>
</organism>
<dbReference type="PANTHER" id="PTHR38460">
    <property type="entry name" value="TAUTOMERASE YOLI-RELATED"/>
    <property type="match status" value="1"/>
</dbReference>
<dbReference type="EC" id="5.-.-.-" evidence="1"/>
<dbReference type="Proteomes" id="UP000078407">
    <property type="component" value="Unassembled WGS sequence"/>
</dbReference>
<dbReference type="PANTHER" id="PTHR38460:SF1">
    <property type="entry name" value="TAUTOMERASE YOLI-RELATED"/>
    <property type="match status" value="1"/>
</dbReference>
<keyword evidence="2" id="KW-1185">Reference proteome</keyword>
<protein>
    <submittedName>
        <fullName evidence="1">Tautomerase</fullName>
        <ecNumber evidence="1">5.-.-.-</ecNumber>
        <ecNumber evidence="1">5.3.2.-</ecNumber>
    </submittedName>
</protein>
<evidence type="ECO:0000313" key="2">
    <source>
        <dbReference type="Proteomes" id="UP000078407"/>
    </source>
</evidence>
<keyword evidence="1" id="KW-0413">Isomerase</keyword>
<dbReference type="EMBL" id="LXEQ01000048">
    <property type="protein sequence ID" value="OAT25959.1"/>
    <property type="molecule type" value="Genomic_DNA"/>
</dbReference>